<dbReference type="EMBL" id="CP002865">
    <property type="protein sequence ID" value="AEI38080.1"/>
    <property type="molecule type" value="Genomic_DNA"/>
</dbReference>
<evidence type="ECO:0008006" key="3">
    <source>
        <dbReference type="Google" id="ProtNLM"/>
    </source>
</evidence>
<dbReference type="PATRIC" id="fig|579138.3.peg.1257"/>
<evidence type="ECO:0000313" key="1">
    <source>
        <dbReference type="EMBL" id="AEI38080.1"/>
    </source>
</evidence>
<dbReference type="Proteomes" id="UP000000491">
    <property type="component" value="Chromosome"/>
</dbReference>
<dbReference type="STRING" id="579138.Zymop_1185"/>
<reference evidence="1 2" key="1">
    <citation type="journal article" date="2011" name="J. Bacteriol.">
        <title>Genome sequence of the ethanol-producing Zymomonas mobilis subsp. pomaceae lectotype strain ATCC 29192.</title>
        <authorList>
            <person name="Kouvelis V.N."/>
            <person name="Davenport K.W."/>
            <person name="Brettin T.S."/>
            <person name="Bruce D."/>
            <person name="Detter C."/>
            <person name="Han C.S."/>
            <person name="Nolan M."/>
            <person name="Tapia R."/>
            <person name="Damoulaki A."/>
            <person name="Kyrpides N.C."/>
            <person name="Typas M.A."/>
            <person name="Pappas K.M."/>
        </authorList>
    </citation>
    <scope>NUCLEOTIDE SEQUENCE [LARGE SCALE GENOMIC DNA]</scope>
    <source>
        <strain evidence="2">ATCC 29192 / DSM 22645 / JCM 10191 / CCUG 17912 / NBRC 13757 / NCIMB 11200 / NRRL B-4491 / Barker I</strain>
    </source>
</reference>
<proteinExistence type="predicted"/>
<dbReference type="eggNOG" id="COG5330">
    <property type="taxonomic scope" value="Bacteria"/>
</dbReference>
<dbReference type="HOGENOM" id="CLU_754205_0_0_5"/>
<organism evidence="1 2">
    <name type="scientific">Zymomonas mobilis subsp. pomaceae (strain ATCC 29192 / DSM 22645 / JCM 10191 / CCUG 17912 / NBRC 13757 / NCIMB 11200 / NRRL B-4491 / Barker I)</name>
    <dbReference type="NCBI Taxonomy" id="579138"/>
    <lineage>
        <taxon>Bacteria</taxon>
        <taxon>Pseudomonadati</taxon>
        <taxon>Pseudomonadota</taxon>
        <taxon>Alphaproteobacteria</taxon>
        <taxon>Sphingomonadales</taxon>
        <taxon>Zymomonadaceae</taxon>
        <taxon>Zymomonas</taxon>
    </lineage>
</organism>
<dbReference type="KEGG" id="zmp:Zymop_1185"/>
<name>F8ETY3_ZYMMT</name>
<accession>F8ETY3</accession>
<gene>
    <name evidence="1" type="ordered locus">Zymop_1185</name>
</gene>
<dbReference type="InterPro" id="IPR019285">
    <property type="entry name" value="DUF2336"/>
</dbReference>
<evidence type="ECO:0000313" key="2">
    <source>
        <dbReference type="Proteomes" id="UP000000491"/>
    </source>
</evidence>
<protein>
    <recommendedName>
        <fullName evidence="3">DUF2336 domain-containing protein</fullName>
    </recommendedName>
</protein>
<sequence length="389" mass="44225">MVGIMAAKAYSNNSKTSLIEYVKEALKQDEERKEQLCIDLFIPSSLRLTETERNRAILLLERLVMATENEIRLRLTPLIEDFAPISLILLLNDPTNQLSLNCIFKSALLRDQHFAAVLIRRISESRLRNEFISHKKSDSSEKDIVDDLISQTTPDIALSAMALLIAESRRLDHLEDPVFARTDLPAELQYRLLWWVAACLRSTLLDYRISENKADEVLALAVNQALSCYDEGDTLDSRAIKLARSLWDYRRLTDGFIVKAAFDGHIALMVAALAVRAGINQSCAWDMVLDGDGSPLLLLLRAIGMARHEAITLALQLTNHNLNDYQLTNRIDAFDTLTQPEADKALTLWRLDEYYRCAISDIGHSVSNMRKKNMDKCEETEFFEQDYLS</sequence>
<dbReference type="Pfam" id="PF10098">
    <property type="entry name" value="DUF2336"/>
    <property type="match status" value="1"/>
</dbReference>
<dbReference type="AlphaFoldDB" id="F8ETY3"/>